<dbReference type="InterPro" id="IPR008929">
    <property type="entry name" value="Chondroitin_lyas"/>
</dbReference>
<reference evidence="1 2" key="1">
    <citation type="submission" date="2016-10" db="EMBL/GenBank/DDBJ databases">
        <authorList>
            <person name="de Groot N.N."/>
        </authorList>
    </citation>
    <scope>NUCLEOTIDE SEQUENCE [LARGE SCALE GENOMIC DNA]</scope>
    <source>
        <strain evidence="1 2">DSM 15019</strain>
    </source>
</reference>
<dbReference type="AlphaFoldDB" id="A0A1H1R866"/>
<organism evidence="1 2">
    <name type="scientific">Microbacterium paraoxydans</name>
    <dbReference type="NCBI Taxonomy" id="199592"/>
    <lineage>
        <taxon>Bacteria</taxon>
        <taxon>Bacillati</taxon>
        <taxon>Actinomycetota</taxon>
        <taxon>Actinomycetes</taxon>
        <taxon>Micrococcales</taxon>
        <taxon>Microbacteriaceae</taxon>
        <taxon>Microbacterium</taxon>
    </lineage>
</organism>
<protein>
    <submittedName>
        <fullName evidence="1">Heparinase II/III-like protein</fullName>
    </submittedName>
</protein>
<accession>A0A1H1R866</accession>
<dbReference type="Gene3D" id="1.50.10.100">
    <property type="entry name" value="Chondroitin AC/alginate lyase"/>
    <property type="match status" value="1"/>
</dbReference>
<dbReference type="EMBL" id="LT629770">
    <property type="protein sequence ID" value="SDS31984.1"/>
    <property type="molecule type" value="Genomic_DNA"/>
</dbReference>
<dbReference type="GeneID" id="36300223"/>
<dbReference type="RefSeq" id="WP_060922875.1">
    <property type="nucleotide sequence ID" value="NZ_LT629770.1"/>
</dbReference>
<dbReference type="Gene3D" id="2.70.98.70">
    <property type="match status" value="1"/>
</dbReference>
<dbReference type="Proteomes" id="UP000182126">
    <property type="component" value="Chromosome I"/>
</dbReference>
<sequence>MLIPRGTLSDLWREHGAVDRPVVPPSTDRETWTSVAPELRATILAAADGERGTAWAQPLLSQWAAYARTGDRAGWEGAVFRRDLRLRRAVLAAAIDPAAERLDEVADGLWLLVEQSTWCWPAHDDAFARGRRAPDIERPVLDLGAGEAAALAGWAVLVLGEALDAHAPGLVARVRDETVRRVLRPFVDRREWAWEGSEERVHNWAPWIHGNLLPAALAFADEPLRARVLALSIDGLDRYLAQLPADGGIDEGFAYWWQGAGRAFDALGLLDALTDGAVAAAIRDGRLAGLRELALFPERVQLGEGWVASFSDAEARTGEALPWSVLHRAAVLCGLEATAAFAARHRRPGRVVGDEADVVAGLGRTLAELFDADWQAAHPGPAPLPGRVEFASLGVGLRRERSGDPRGLAVVVKGGRNDENHNHNDLGAIAIAVDGVPVVIDVGRATYTAATFSDARYRLWHVTSGWHSTPLVRGREQQPGGAWRAAVQARSDGWTLDLGAAFPGGDPWLRTVLLRGGAVTVRDESPALADPATRLVLVCAGTPEVHGDGVLLPGPEGKRGLRIAHDPADVVVESRAVDDALLERSWGPVVSRVLFAPLDRPERWELQGRAA</sequence>
<dbReference type="eggNOG" id="COG4225">
    <property type="taxonomic scope" value="Bacteria"/>
</dbReference>
<dbReference type="SUPFAM" id="SSF48230">
    <property type="entry name" value="Chondroitin AC/alginate lyase"/>
    <property type="match status" value="1"/>
</dbReference>
<name>A0A1H1R866_9MICO</name>
<evidence type="ECO:0000313" key="2">
    <source>
        <dbReference type="Proteomes" id="UP000182126"/>
    </source>
</evidence>
<proteinExistence type="predicted"/>
<evidence type="ECO:0000313" key="1">
    <source>
        <dbReference type="EMBL" id="SDS31984.1"/>
    </source>
</evidence>
<gene>
    <name evidence="1" type="ORF">SAMN04489809_1595</name>
</gene>